<evidence type="ECO:0000259" key="18">
    <source>
        <dbReference type="PROSITE" id="PS50106"/>
    </source>
</evidence>
<evidence type="ECO:0000256" key="12">
    <source>
        <dbReference type="ARBA" id="ARBA00023016"/>
    </source>
</evidence>
<dbReference type="CDD" id="cd10839">
    <property type="entry name" value="cpPDZ1_DegP-like"/>
    <property type="match status" value="1"/>
</dbReference>
<accession>A0A840YXT6</accession>
<keyword evidence="10 19" id="KW-0378">Hydrolase</keyword>
<dbReference type="Gene3D" id="2.30.42.60">
    <property type="match status" value="1"/>
</dbReference>
<evidence type="ECO:0000256" key="3">
    <source>
        <dbReference type="ARBA" id="ARBA00010541"/>
    </source>
</evidence>
<evidence type="ECO:0000256" key="9">
    <source>
        <dbReference type="ARBA" id="ARBA00022764"/>
    </source>
</evidence>
<comment type="catalytic activity">
    <reaction evidence="1">
        <text>Acts on substrates that are at least partially unfolded. The cleavage site P1 residue is normally between a pair of hydrophobic residues, such as Val-|-Val.</text>
        <dbReference type="EC" id="3.4.21.107"/>
    </reaction>
</comment>
<dbReference type="NCBIfam" id="TIGR02037">
    <property type="entry name" value="degP_htrA_DO"/>
    <property type="match status" value="1"/>
</dbReference>
<dbReference type="RefSeq" id="WP_184001999.1">
    <property type="nucleotide sequence ID" value="NZ_BAABIF010000004.1"/>
</dbReference>
<dbReference type="PANTHER" id="PTHR22939">
    <property type="entry name" value="SERINE PROTEASE FAMILY S1C HTRA-RELATED"/>
    <property type="match status" value="1"/>
</dbReference>
<evidence type="ECO:0000256" key="10">
    <source>
        <dbReference type="ARBA" id="ARBA00022801"/>
    </source>
</evidence>
<keyword evidence="20" id="KW-1185">Reference proteome</keyword>
<evidence type="ECO:0000256" key="11">
    <source>
        <dbReference type="ARBA" id="ARBA00022825"/>
    </source>
</evidence>
<evidence type="ECO:0000256" key="7">
    <source>
        <dbReference type="ARBA" id="ARBA00022729"/>
    </source>
</evidence>
<evidence type="ECO:0000313" key="20">
    <source>
        <dbReference type="Proteomes" id="UP000554342"/>
    </source>
</evidence>
<feature type="domain" description="PDZ" evidence="18">
    <location>
        <begin position="270"/>
        <end position="343"/>
    </location>
</feature>
<dbReference type="InterPro" id="IPR001478">
    <property type="entry name" value="PDZ"/>
</dbReference>
<evidence type="ECO:0000256" key="5">
    <source>
        <dbReference type="ARBA" id="ARBA00013958"/>
    </source>
</evidence>
<keyword evidence="8" id="KW-0677">Repeat</keyword>
<comment type="caution">
    <text evidence="19">The sequence shown here is derived from an EMBL/GenBank/DDBJ whole genome shotgun (WGS) entry which is preliminary data.</text>
</comment>
<comment type="subcellular location">
    <subcellularLocation>
        <location evidence="2">Periplasm</location>
    </subcellularLocation>
</comment>
<reference evidence="19 20" key="1">
    <citation type="submission" date="2020-08" db="EMBL/GenBank/DDBJ databases">
        <title>Genomic Encyclopedia of Type Strains, Phase IV (KMG-IV): sequencing the most valuable type-strain genomes for metagenomic binning, comparative biology and taxonomic classification.</title>
        <authorList>
            <person name="Goeker M."/>
        </authorList>
    </citation>
    <scope>NUCLEOTIDE SEQUENCE [LARGE SCALE GENOMIC DNA]</scope>
    <source>
        <strain evidence="19 20">DSM 27203</strain>
    </source>
</reference>
<feature type="binding site" evidence="15">
    <location>
        <position position="117"/>
    </location>
    <ligand>
        <name>substrate</name>
    </ligand>
</feature>
<name>A0A840YXT6_9SPHN</name>
<evidence type="ECO:0000256" key="1">
    <source>
        <dbReference type="ARBA" id="ARBA00001772"/>
    </source>
</evidence>
<evidence type="ECO:0000256" key="2">
    <source>
        <dbReference type="ARBA" id="ARBA00004418"/>
    </source>
</evidence>
<keyword evidence="11" id="KW-0720">Serine protease</keyword>
<evidence type="ECO:0000256" key="16">
    <source>
        <dbReference type="SAM" id="MobiDB-lite"/>
    </source>
</evidence>
<dbReference type="Gene3D" id="2.30.42.10">
    <property type="match status" value="1"/>
</dbReference>
<evidence type="ECO:0000256" key="15">
    <source>
        <dbReference type="PIRSR" id="PIRSR611782-2"/>
    </source>
</evidence>
<evidence type="ECO:0000256" key="4">
    <source>
        <dbReference type="ARBA" id="ARBA00013035"/>
    </source>
</evidence>
<dbReference type="InterPro" id="IPR041489">
    <property type="entry name" value="PDZ_6"/>
</dbReference>
<dbReference type="AlphaFoldDB" id="A0A840YXT6"/>
<dbReference type="SMART" id="SM00228">
    <property type="entry name" value="PDZ"/>
    <property type="match status" value="2"/>
</dbReference>
<evidence type="ECO:0000256" key="8">
    <source>
        <dbReference type="ARBA" id="ARBA00022737"/>
    </source>
</evidence>
<keyword evidence="12" id="KW-0346">Stress response</keyword>
<dbReference type="GO" id="GO:0042597">
    <property type="term" value="C:periplasmic space"/>
    <property type="evidence" value="ECO:0007669"/>
    <property type="project" value="UniProtKB-SubCell"/>
</dbReference>
<feature type="active site" description="Charge relay system" evidence="14">
    <location>
        <position position="226"/>
    </location>
</feature>
<evidence type="ECO:0000256" key="6">
    <source>
        <dbReference type="ARBA" id="ARBA00022670"/>
    </source>
</evidence>
<keyword evidence="7 17" id="KW-0732">Signal</keyword>
<dbReference type="EC" id="3.4.21.107" evidence="4"/>
<evidence type="ECO:0000256" key="14">
    <source>
        <dbReference type="PIRSR" id="PIRSR611782-1"/>
    </source>
</evidence>
<evidence type="ECO:0000313" key="19">
    <source>
        <dbReference type="EMBL" id="MBB5718352.1"/>
    </source>
</evidence>
<dbReference type="GO" id="GO:0004252">
    <property type="term" value="F:serine-type endopeptidase activity"/>
    <property type="evidence" value="ECO:0007669"/>
    <property type="project" value="InterPro"/>
</dbReference>
<dbReference type="Pfam" id="PF13365">
    <property type="entry name" value="Trypsin_2"/>
    <property type="match status" value="1"/>
</dbReference>
<dbReference type="Pfam" id="PF17820">
    <property type="entry name" value="PDZ_6"/>
    <property type="match status" value="1"/>
</dbReference>
<dbReference type="InterPro" id="IPR009003">
    <property type="entry name" value="Peptidase_S1_PA"/>
</dbReference>
<dbReference type="SUPFAM" id="SSF50156">
    <property type="entry name" value="PDZ domain-like"/>
    <property type="match status" value="2"/>
</dbReference>
<dbReference type="InterPro" id="IPR001940">
    <property type="entry name" value="Peptidase_S1C"/>
</dbReference>
<keyword evidence="9" id="KW-0574">Periplasm</keyword>
<feature type="active site" description="Charge relay system" evidence="14">
    <location>
        <position position="153"/>
    </location>
</feature>
<protein>
    <recommendedName>
        <fullName evidence="5">Probable periplasmic serine endoprotease DegP-like</fullName>
        <ecNumber evidence="4">3.4.21.107</ecNumber>
    </recommendedName>
    <alternativeName>
        <fullName evidence="13">Protease Do</fullName>
    </alternativeName>
</protein>
<dbReference type="PROSITE" id="PS50106">
    <property type="entry name" value="PDZ"/>
    <property type="match status" value="2"/>
</dbReference>
<dbReference type="InterPro" id="IPR036034">
    <property type="entry name" value="PDZ_sf"/>
</dbReference>
<dbReference type="GO" id="GO:0006508">
    <property type="term" value="P:proteolysis"/>
    <property type="evidence" value="ECO:0007669"/>
    <property type="project" value="UniProtKB-KW"/>
</dbReference>
<sequence length="506" mass="52814">MRYAYAITTAALLGGAAATMVLQPPAGAQTAQENRSALVQATPRPGAPASFADMVAKLQPAVVNISTTQKVKVDNNPFAGTPFSQFFQGGKPVTREAESLGSGFIISSDGYVVTNNHVIAPGSSNAVVQSITVTLSNNKEYKAKVVGHDESSDLAVLKIEGTNLPYVTFGDSKAARVGDWIIAIGEPYGLGGTVTAGIVSAVHRVTGQGAYDRFIQTDASINRGNSGGPMFNMQGQVIGINSQILSPTGGNVGIGFAIPADEAKPIIESLMKGQKIERGYLGVGIQPVTDDIASALGIPKNRGELISSVEPDSAAAKAGIKQGDVIMQVNGQDVTPDQTLSYLVANIKPGETVPFQLIRDGKTMTVKATLATRPPESQLRQFSTDQDDNGMPDGSDQSAKNPAESLGVSVMPLTARIAQQLGIPSSVHGVVVLGTDPSSDAAQKGLQRGDVIVSANRQPVTTPEELGRAVKQAKAAGRDQVLLYVQRRNIGRYVAIGIENNSDEGQ</sequence>
<feature type="binding site" evidence="15">
    <location>
        <begin position="224"/>
        <end position="226"/>
    </location>
    <ligand>
        <name>substrate</name>
    </ligand>
</feature>
<dbReference type="PRINTS" id="PR00834">
    <property type="entry name" value="PROTEASES2C"/>
</dbReference>
<dbReference type="PANTHER" id="PTHR22939:SF130">
    <property type="entry name" value="PERIPLASMIC SERINE ENDOPROTEASE DEGP-LIKE-RELATED"/>
    <property type="match status" value="1"/>
</dbReference>
<feature type="chain" id="PRO_5039147495" description="Probable periplasmic serine endoprotease DegP-like" evidence="17">
    <location>
        <begin position="29"/>
        <end position="506"/>
    </location>
</feature>
<keyword evidence="6 19" id="KW-0645">Protease</keyword>
<organism evidence="19 20">
    <name type="scientific">Stakelama sediminis</name>
    <dbReference type="NCBI Taxonomy" id="463200"/>
    <lineage>
        <taxon>Bacteria</taxon>
        <taxon>Pseudomonadati</taxon>
        <taxon>Pseudomonadota</taxon>
        <taxon>Alphaproteobacteria</taxon>
        <taxon>Sphingomonadales</taxon>
        <taxon>Sphingomonadaceae</taxon>
        <taxon>Stakelama</taxon>
    </lineage>
</organism>
<feature type="signal peptide" evidence="17">
    <location>
        <begin position="1"/>
        <end position="28"/>
    </location>
</feature>
<feature type="domain" description="PDZ" evidence="18">
    <location>
        <begin position="400"/>
        <end position="488"/>
    </location>
</feature>
<evidence type="ECO:0000256" key="13">
    <source>
        <dbReference type="ARBA" id="ARBA00032850"/>
    </source>
</evidence>
<feature type="binding site" evidence="15">
    <location>
        <position position="153"/>
    </location>
    <ligand>
        <name>substrate</name>
    </ligand>
</feature>
<evidence type="ECO:0000256" key="17">
    <source>
        <dbReference type="SAM" id="SignalP"/>
    </source>
</evidence>
<dbReference type="Gene3D" id="2.40.10.120">
    <property type="match status" value="1"/>
</dbReference>
<feature type="active site" description="Charge relay system" evidence="14">
    <location>
        <position position="117"/>
    </location>
</feature>
<dbReference type="Pfam" id="PF13180">
    <property type="entry name" value="PDZ_2"/>
    <property type="match status" value="1"/>
</dbReference>
<comment type="similarity">
    <text evidence="3">Belongs to the peptidase S1C family.</text>
</comment>
<dbReference type="Proteomes" id="UP000554342">
    <property type="component" value="Unassembled WGS sequence"/>
</dbReference>
<dbReference type="InterPro" id="IPR011782">
    <property type="entry name" value="Pept_S1C_Do"/>
</dbReference>
<dbReference type="SUPFAM" id="SSF50494">
    <property type="entry name" value="Trypsin-like serine proteases"/>
    <property type="match status" value="1"/>
</dbReference>
<dbReference type="EMBL" id="JACIJI010000001">
    <property type="protein sequence ID" value="MBB5718352.1"/>
    <property type="molecule type" value="Genomic_DNA"/>
</dbReference>
<proteinExistence type="inferred from homology"/>
<feature type="region of interest" description="Disordered" evidence="16">
    <location>
        <begin position="370"/>
        <end position="403"/>
    </location>
</feature>
<gene>
    <name evidence="19" type="ORF">FHR23_001259</name>
</gene>